<keyword evidence="1" id="KW-0472">Membrane</keyword>
<dbReference type="EMBL" id="CWKH01000002">
    <property type="protein sequence ID" value="CRZ17989.1"/>
    <property type="molecule type" value="Genomic_DNA"/>
</dbReference>
<keyword evidence="3" id="KW-1185">Reference proteome</keyword>
<name>A0A0H5S9G8_9MYCO</name>
<feature type="transmembrane region" description="Helical" evidence="1">
    <location>
        <begin position="251"/>
        <end position="274"/>
    </location>
</feature>
<keyword evidence="1" id="KW-0812">Transmembrane</keyword>
<gene>
    <name evidence="2" type="ORF">BN2156_04886</name>
</gene>
<dbReference type="AlphaFoldDB" id="A0A0H5S9G8"/>
<sequence length="386" mass="42043">MVEPGQSHAEAESEPLLWRADPTWGADWEKVHGVLLYTRNVLNRINGETPEAELSDHMRQLAKVYDERTARALADLYELLTDVLFVDSAKIFTGKDSEPRYLVQYIDPAKIRELGSATENISRGILEGDIPTADVPVDFIKQWFDAIDGDITWGVSLNSWMPSGFVTESASEKSALNRWRKRIKGIELGLRTALEAGAAAEVAREAAAETISLLDETKSLRDMARSATGEAGASGLGRYFSSVAKDEQQSAMWWTVAAIGSIAGVLALGIIVFIRGDEADWVPTLFHLALALPLIGAASYVARIAGHHRALARWAKAAAVQVNTIPAFSQQLSSAEARQQLILELGKNVFATPNFDGATDGDRISAVPPELLETLKELVQKLPKAP</sequence>
<feature type="transmembrane region" description="Helical" evidence="1">
    <location>
        <begin position="286"/>
        <end position="306"/>
    </location>
</feature>
<protein>
    <submittedName>
        <fullName evidence="2">Uncharacterized protein</fullName>
    </submittedName>
</protein>
<evidence type="ECO:0000313" key="3">
    <source>
        <dbReference type="Proteomes" id="UP000199147"/>
    </source>
</evidence>
<evidence type="ECO:0000313" key="2">
    <source>
        <dbReference type="EMBL" id="CRZ17989.1"/>
    </source>
</evidence>
<keyword evidence="1" id="KW-1133">Transmembrane helix</keyword>
<accession>A0A0H5S9G8</accession>
<evidence type="ECO:0000256" key="1">
    <source>
        <dbReference type="SAM" id="Phobius"/>
    </source>
</evidence>
<reference evidence="3" key="1">
    <citation type="submission" date="2015-07" db="EMBL/GenBank/DDBJ databases">
        <authorList>
            <person name="Urmite Genomes"/>
        </authorList>
    </citation>
    <scope>NUCLEOTIDE SEQUENCE [LARGE SCALE GENOMIC DNA]</scope>
    <source>
        <strain evidence="3">type strain: ATCC 49404</strain>
    </source>
</reference>
<dbReference type="Proteomes" id="UP000199147">
    <property type="component" value="Unassembled WGS sequence"/>
</dbReference>
<organism evidence="2 3">
    <name type="scientific">Mycolicibacterium neworleansense</name>
    <dbReference type="NCBI Taxonomy" id="146018"/>
    <lineage>
        <taxon>Bacteria</taxon>
        <taxon>Bacillati</taxon>
        <taxon>Actinomycetota</taxon>
        <taxon>Actinomycetes</taxon>
        <taxon>Mycobacteriales</taxon>
        <taxon>Mycobacteriaceae</taxon>
        <taxon>Mycolicibacterium</taxon>
    </lineage>
</organism>
<proteinExistence type="predicted"/>